<dbReference type="Pfam" id="PF07963">
    <property type="entry name" value="N_methyl"/>
    <property type="match status" value="1"/>
</dbReference>
<dbReference type="PRINTS" id="PR00813">
    <property type="entry name" value="BCTERIALGSPG"/>
</dbReference>
<keyword evidence="9 11" id="KW-0472">Membrane</keyword>
<feature type="domain" description="Type II secretion system protein GspG C-terminal" evidence="12">
    <location>
        <begin position="31"/>
        <end position="137"/>
    </location>
</feature>
<keyword evidence="5" id="KW-0488">Methylation</keyword>
<dbReference type="SUPFAM" id="SSF54523">
    <property type="entry name" value="Pili subunits"/>
    <property type="match status" value="1"/>
</dbReference>
<reference evidence="13" key="1">
    <citation type="submission" date="2020-07" db="EMBL/GenBank/DDBJ databases">
        <title>Huge and variable diversity of episymbiotic CPR bacteria and DPANN archaea in groundwater ecosystems.</title>
        <authorList>
            <person name="He C.Y."/>
            <person name="Keren R."/>
            <person name="Whittaker M."/>
            <person name="Farag I.F."/>
            <person name="Doudna J."/>
            <person name="Cate J.H.D."/>
            <person name="Banfield J.F."/>
        </authorList>
    </citation>
    <scope>NUCLEOTIDE SEQUENCE</scope>
    <source>
        <strain evidence="13">NC_groundwater_17_Pr7_B-0.1um_64_12</strain>
    </source>
</reference>
<keyword evidence="4" id="KW-1003">Cell membrane</keyword>
<keyword evidence="7 11" id="KW-0812">Transmembrane</keyword>
<keyword evidence="6" id="KW-0997">Cell inner membrane</keyword>
<evidence type="ECO:0000256" key="7">
    <source>
        <dbReference type="ARBA" id="ARBA00022692"/>
    </source>
</evidence>
<dbReference type="InterPro" id="IPR045584">
    <property type="entry name" value="Pilin-like"/>
</dbReference>
<comment type="subcellular location">
    <subcellularLocation>
        <location evidence="1">Cell inner membrane</location>
        <topology evidence="1">Single-pass membrane protein</topology>
    </subcellularLocation>
</comment>
<dbReference type="PANTHER" id="PTHR30093">
    <property type="entry name" value="GENERAL SECRETION PATHWAY PROTEIN G"/>
    <property type="match status" value="1"/>
</dbReference>
<evidence type="ECO:0000256" key="3">
    <source>
        <dbReference type="ARBA" id="ARBA00020042"/>
    </source>
</evidence>
<comment type="similarity">
    <text evidence="2">Belongs to the GSP G family.</text>
</comment>
<dbReference type="InterPro" id="IPR013545">
    <property type="entry name" value="T2SS_protein-GspG_C"/>
</dbReference>
<comment type="caution">
    <text evidence="13">The sequence shown here is derived from an EMBL/GenBank/DDBJ whole genome shotgun (WGS) entry which is preliminary data.</text>
</comment>
<evidence type="ECO:0000259" key="12">
    <source>
        <dbReference type="Pfam" id="PF08334"/>
    </source>
</evidence>
<evidence type="ECO:0000256" key="1">
    <source>
        <dbReference type="ARBA" id="ARBA00004377"/>
    </source>
</evidence>
<evidence type="ECO:0000313" key="14">
    <source>
        <dbReference type="Proteomes" id="UP000727962"/>
    </source>
</evidence>
<feature type="region of interest" description="Disordered" evidence="10">
    <location>
        <begin position="118"/>
        <end position="139"/>
    </location>
</feature>
<evidence type="ECO:0000256" key="5">
    <source>
        <dbReference type="ARBA" id="ARBA00022481"/>
    </source>
</evidence>
<accession>A0A931LVN5</accession>
<evidence type="ECO:0000256" key="2">
    <source>
        <dbReference type="ARBA" id="ARBA00009984"/>
    </source>
</evidence>
<dbReference type="InterPro" id="IPR000983">
    <property type="entry name" value="Bac_GSPG_pilin"/>
</dbReference>
<organism evidence="13 14">
    <name type="scientific">Fimbriimonas ginsengisoli</name>
    <dbReference type="NCBI Taxonomy" id="1005039"/>
    <lineage>
        <taxon>Bacteria</taxon>
        <taxon>Bacillati</taxon>
        <taxon>Armatimonadota</taxon>
        <taxon>Fimbriimonadia</taxon>
        <taxon>Fimbriimonadales</taxon>
        <taxon>Fimbriimonadaceae</taxon>
        <taxon>Fimbriimonas</taxon>
    </lineage>
</organism>
<dbReference type="GO" id="GO:0015628">
    <property type="term" value="P:protein secretion by the type II secretion system"/>
    <property type="evidence" value="ECO:0007669"/>
    <property type="project" value="InterPro"/>
</dbReference>
<dbReference type="PANTHER" id="PTHR30093:SF44">
    <property type="entry name" value="TYPE II SECRETION SYSTEM CORE PROTEIN G"/>
    <property type="match status" value="1"/>
</dbReference>
<gene>
    <name evidence="13" type="primary">gspG</name>
    <name evidence="13" type="ORF">HYR64_06265</name>
</gene>
<sequence length="139" mass="15361">MTFRVRRAFTLIELMVVIIIIAILAALVVPRVVGRASQAKVAAAKADISTFHTLLEHFRLDNDRYPTTQEGLQALRTAPSDAKNWKGPYMDHDLHPDPWGYDYHYEYPGPNGKDSFTLLSYGSDGAPGGDGDAADILDE</sequence>
<evidence type="ECO:0000256" key="8">
    <source>
        <dbReference type="ARBA" id="ARBA00022989"/>
    </source>
</evidence>
<dbReference type="GO" id="GO:0005886">
    <property type="term" value="C:plasma membrane"/>
    <property type="evidence" value="ECO:0007669"/>
    <property type="project" value="UniProtKB-SubCell"/>
</dbReference>
<keyword evidence="8 11" id="KW-1133">Transmembrane helix</keyword>
<feature type="transmembrane region" description="Helical" evidence="11">
    <location>
        <begin position="12"/>
        <end position="33"/>
    </location>
</feature>
<dbReference type="GO" id="GO:0015627">
    <property type="term" value="C:type II protein secretion system complex"/>
    <property type="evidence" value="ECO:0007669"/>
    <property type="project" value="InterPro"/>
</dbReference>
<evidence type="ECO:0000256" key="9">
    <source>
        <dbReference type="ARBA" id="ARBA00023136"/>
    </source>
</evidence>
<name>A0A931LVN5_FIMGI</name>
<dbReference type="NCBIfam" id="TIGR01710">
    <property type="entry name" value="typeII_sec_gspG"/>
    <property type="match status" value="1"/>
</dbReference>
<evidence type="ECO:0000256" key="10">
    <source>
        <dbReference type="SAM" id="MobiDB-lite"/>
    </source>
</evidence>
<dbReference type="Pfam" id="PF08334">
    <property type="entry name" value="T2SSG"/>
    <property type="match status" value="1"/>
</dbReference>
<dbReference type="Proteomes" id="UP000727962">
    <property type="component" value="Unassembled WGS sequence"/>
</dbReference>
<evidence type="ECO:0000256" key="6">
    <source>
        <dbReference type="ARBA" id="ARBA00022519"/>
    </source>
</evidence>
<dbReference type="NCBIfam" id="TIGR02532">
    <property type="entry name" value="IV_pilin_GFxxxE"/>
    <property type="match status" value="1"/>
</dbReference>
<dbReference type="InterPro" id="IPR010054">
    <property type="entry name" value="Type2_sec_GspG"/>
</dbReference>
<dbReference type="InterPro" id="IPR012902">
    <property type="entry name" value="N_methyl_site"/>
</dbReference>
<proteinExistence type="inferred from homology"/>
<protein>
    <recommendedName>
        <fullName evidence="3">Type II secretion system core protein G</fullName>
    </recommendedName>
</protein>
<dbReference type="AlphaFoldDB" id="A0A931LVN5"/>
<evidence type="ECO:0000256" key="11">
    <source>
        <dbReference type="SAM" id="Phobius"/>
    </source>
</evidence>
<dbReference type="EMBL" id="JACOSL010000038">
    <property type="protein sequence ID" value="MBI1756696.1"/>
    <property type="molecule type" value="Genomic_DNA"/>
</dbReference>
<evidence type="ECO:0000256" key="4">
    <source>
        <dbReference type="ARBA" id="ARBA00022475"/>
    </source>
</evidence>
<dbReference type="Gene3D" id="3.30.700.10">
    <property type="entry name" value="Glycoprotein, Type 4 Pilin"/>
    <property type="match status" value="1"/>
</dbReference>
<evidence type="ECO:0000313" key="13">
    <source>
        <dbReference type="EMBL" id="MBI1756696.1"/>
    </source>
</evidence>